<dbReference type="GO" id="GO:0016491">
    <property type="term" value="F:oxidoreductase activity"/>
    <property type="evidence" value="ECO:0007669"/>
    <property type="project" value="InterPro"/>
</dbReference>
<keyword evidence="2" id="KW-0288">FMN</keyword>
<sequence>MSEDTSVGQLISENKRKCLAVACSPRKNGNTAILAKQALKGAAEAGAETELIYLVDYKFSPCRACGGCNKNGRCVVKDEVMQIYDKVLSAESIILAAPIFSMGICAQAKNFIDRAQQFWATKFLLQRNVIENEEKRKARRGIYLSAAGTNFPDVFDGAVQVAKYFFSMLEIKLLGSHCYPKIDLPGDVNNYPEILQEVFVAGKMLGKG</sequence>
<dbReference type="Pfam" id="PF03358">
    <property type="entry name" value="FMN_red"/>
    <property type="match status" value="1"/>
</dbReference>
<dbReference type="KEGG" id="dae:Dtox_2120"/>
<evidence type="ECO:0000313" key="5">
    <source>
        <dbReference type="Proteomes" id="UP000002217"/>
    </source>
</evidence>
<gene>
    <name evidence="4" type="ordered locus">Dtox_2120</name>
</gene>
<dbReference type="PANTHER" id="PTHR43278:SF2">
    <property type="entry name" value="IRON-SULFUR FLAVOPROTEIN"/>
    <property type="match status" value="1"/>
</dbReference>
<organism evidence="4 5">
    <name type="scientific">Desulfofarcimen acetoxidans (strain ATCC 49208 / DSM 771 / KCTC 5769 / VKM B-1644 / 5575)</name>
    <name type="common">Desulfotomaculum acetoxidans</name>
    <dbReference type="NCBI Taxonomy" id="485916"/>
    <lineage>
        <taxon>Bacteria</taxon>
        <taxon>Bacillati</taxon>
        <taxon>Bacillota</taxon>
        <taxon>Clostridia</taxon>
        <taxon>Eubacteriales</taxon>
        <taxon>Peptococcaceae</taxon>
        <taxon>Desulfofarcimen</taxon>
    </lineage>
</organism>
<keyword evidence="5" id="KW-1185">Reference proteome</keyword>
<dbReference type="Proteomes" id="UP000002217">
    <property type="component" value="Chromosome"/>
</dbReference>
<dbReference type="PANTHER" id="PTHR43278">
    <property type="entry name" value="NAD(P)H-DEPENDENT FMN-CONTAINING OXIDOREDUCTASE YWQN-RELATED"/>
    <property type="match status" value="1"/>
</dbReference>
<dbReference type="Gene3D" id="3.40.50.360">
    <property type="match status" value="1"/>
</dbReference>
<feature type="domain" description="NADPH-dependent FMN reductase-like" evidence="3">
    <location>
        <begin position="17"/>
        <end position="122"/>
    </location>
</feature>
<evidence type="ECO:0000313" key="4">
    <source>
        <dbReference type="EMBL" id="ACV62949.1"/>
    </source>
</evidence>
<dbReference type="InterPro" id="IPR005025">
    <property type="entry name" value="FMN_Rdtase-like_dom"/>
</dbReference>
<dbReference type="AlphaFoldDB" id="C8VZ39"/>
<evidence type="ECO:0000256" key="2">
    <source>
        <dbReference type="ARBA" id="ARBA00022643"/>
    </source>
</evidence>
<dbReference type="RefSeq" id="WP_015757653.1">
    <property type="nucleotide sequence ID" value="NC_013216.1"/>
</dbReference>
<reference evidence="4 5" key="1">
    <citation type="journal article" date="2009" name="Stand. Genomic Sci.">
        <title>Complete genome sequence of Desulfotomaculum acetoxidans type strain (5575).</title>
        <authorList>
            <person name="Spring S."/>
            <person name="Lapidus A."/>
            <person name="Schroder M."/>
            <person name="Gleim D."/>
            <person name="Sims D."/>
            <person name="Meincke L."/>
            <person name="Glavina Del Rio T."/>
            <person name="Tice H."/>
            <person name="Copeland A."/>
            <person name="Cheng J.F."/>
            <person name="Lucas S."/>
            <person name="Chen F."/>
            <person name="Nolan M."/>
            <person name="Bruce D."/>
            <person name="Goodwin L."/>
            <person name="Pitluck S."/>
            <person name="Ivanova N."/>
            <person name="Mavromatis K."/>
            <person name="Mikhailova N."/>
            <person name="Pati A."/>
            <person name="Chen A."/>
            <person name="Palaniappan K."/>
            <person name="Land M."/>
            <person name="Hauser L."/>
            <person name="Chang Y.J."/>
            <person name="Jeffries C.D."/>
            <person name="Chain P."/>
            <person name="Saunders E."/>
            <person name="Brettin T."/>
            <person name="Detter J.C."/>
            <person name="Goker M."/>
            <person name="Bristow J."/>
            <person name="Eisen J.A."/>
            <person name="Markowitz V."/>
            <person name="Hugenholtz P."/>
            <person name="Kyrpides N.C."/>
            <person name="Klenk H.P."/>
            <person name="Han C."/>
        </authorList>
    </citation>
    <scope>NUCLEOTIDE SEQUENCE [LARGE SCALE GENOMIC DNA]</scope>
    <source>
        <strain evidence="5">ATCC 49208 / DSM 771 / VKM B-1644</strain>
    </source>
</reference>
<name>C8VZ39_DESAS</name>
<dbReference type="EMBL" id="CP001720">
    <property type="protein sequence ID" value="ACV62949.1"/>
    <property type="molecule type" value="Genomic_DNA"/>
</dbReference>
<dbReference type="HOGENOM" id="CLU_050993_4_1_9"/>
<protein>
    <submittedName>
        <fullName evidence="4">NADPH-dependent FMN reductase</fullName>
    </submittedName>
</protein>
<dbReference type="SUPFAM" id="SSF52218">
    <property type="entry name" value="Flavoproteins"/>
    <property type="match status" value="1"/>
</dbReference>
<evidence type="ECO:0000256" key="1">
    <source>
        <dbReference type="ARBA" id="ARBA00022630"/>
    </source>
</evidence>
<dbReference type="InterPro" id="IPR029039">
    <property type="entry name" value="Flavoprotein-like_sf"/>
</dbReference>
<dbReference type="InterPro" id="IPR051796">
    <property type="entry name" value="ISF_SsuE-like"/>
</dbReference>
<accession>C8VZ39</accession>
<dbReference type="eggNOG" id="COG0655">
    <property type="taxonomic scope" value="Bacteria"/>
</dbReference>
<evidence type="ECO:0000259" key="3">
    <source>
        <dbReference type="Pfam" id="PF03358"/>
    </source>
</evidence>
<dbReference type="STRING" id="485916.Dtox_2120"/>
<proteinExistence type="predicted"/>
<keyword evidence="1" id="KW-0285">Flavoprotein</keyword>